<feature type="non-terminal residue" evidence="1">
    <location>
        <position position="34"/>
    </location>
</feature>
<evidence type="ECO:0000313" key="2">
    <source>
        <dbReference type="Proteomes" id="UP000052976"/>
    </source>
</evidence>
<organism evidence="1 2">
    <name type="scientific">Corvus brachyrhynchos</name>
    <name type="common">American crow</name>
    <dbReference type="NCBI Taxonomy" id="85066"/>
    <lineage>
        <taxon>Eukaryota</taxon>
        <taxon>Metazoa</taxon>
        <taxon>Chordata</taxon>
        <taxon>Craniata</taxon>
        <taxon>Vertebrata</taxon>
        <taxon>Euteleostomi</taxon>
        <taxon>Archelosauria</taxon>
        <taxon>Archosauria</taxon>
        <taxon>Dinosauria</taxon>
        <taxon>Saurischia</taxon>
        <taxon>Theropoda</taxon>
        <taxon>Coelurosauria</taxon>
        <taxon>Aves</taxon>
        <taxon>Neognathae</taxon>
        <taxon>Neoaves</taxon>
        <taxon>Telluraves</taxon>
        <taxon>Australaves</taxon>
        <taxon>Passeriformes</taxon>
        <taxon>Corvoidea</taxon>
        <taxon>Corvidae</taxon>
        <taxon>Corvus</taxon>
    </lineage>
</organism>
<reference evidence="1 2" key="1">
    <citation type="submission" date="2014-04" db="EMBL/GenBank/DDBJ databases">
        <title>Genome evolution of avian class.</title>
        <authorList>
            <person name="Zhang G."/>
            <person name="Li C."/>
        </authorList>
    </citation>
    <scope>NUCLEOTIDE SEQUENCE [LARGE SCALE GENOMIC DNA]</scope>
    <source>
        <strain evidence="1">BGI_N302</strain>
    </source>
</reference>
<evidence type="ECO:0000313" key="1">
    <source>
        <dbReference type="EMBL" id="KFO64324.1"/>
    </source>
</evidence>
<sequence length="34" mass="3861">CGCLDMRSHVEELLQKIRGSPLKSYLGLNKGPWM</sequence>
<feature type="non-terminal residue" evidence="1">
    <location>
        <position position="1"/>
    </location>
</feature>
<name>A0A091F6W3_CORBR</name>
<dbReference type="Proteomes" id="UP000052976">
    <property type="component" value="Unassembled WGS sequence"/>
</dbReference>
<keyword evidence="2" id="KW-1185">Reference proteome</keyword>
<dbReference type="EMBL" id="KK719561">
    <property type="protein sequence ID" value="KFO64324.1"/>
    <property type="molecule type" value="Genomic_DNA"/>
</dbReference>
<protein>
    <submittedName>
        <fullName evidence="1">Uncharacterized protein</fullName>
    </submittedName>
</protein>
<dbReference type="AlphaFoldDB" id="A0A091F6W3"/>
<gene>
    <name evidence="1" type="ORF">N302_03249</name>
</gene>
<accession>A0A091F6W3</accession>
<proteinExistence type="predicted"/>